<dbReference type="RefSeq" id="WP_130058241.1">
    <property type="nucleotide sequence ID" value="NZ_RCXT01000003.1"/>
</dbReference>
<dbReference type="Pfam" id="PF04542">
    <property type="entry name" value="Sigma70_r2"/>
    <property type="match status" value="1"/>
</dbReference>
<accession>A0A7J4XI65</accession>
<dbReference type="EMBL" id="VWMK01000011">
    <property type="protein sequence ID" value="KAA3764545.1"/>
    <property type="molecule type" value="Genomic_DNA"/>
</dbReference>
<dbReference type="InterPro" id="IPR039425">
    <property type="entry name" value="RNA_pol_sigma-70-like"/>
</dbReference>
<keyword evidence="4" id="KW-0804">Transcription</keyword>
<feature type="domain" description="RNA polymerase sigma factor 70 region 4 type 2" evidence="6">
    <location>
        <begin position="106"/>
        <end position="155"/>
    </location>
</feature>
<dbReference type="Gene3D" id="1.10.10.10">
    <property type="entry name" value="Winged helix-like DNA-binding domain superfamily/Winged helix DNA-binding domain"/>
    <property type="match status" value="1"/>
</dbReference>
<dbReference type="InterPro" id="IPR007627">
    <property type="entry name" value="RNA_pol_sigma70_r2"/>
</dbReference>
<sequence>MNKQKRDIEETFRCYYKSLCLYAMHYLHDMDLVEDVVQDCFVEFWERMNAEKTVSSVKSYLYMMVRNRCLDTLKKDNQIDYNSLPSDLENIIQDEEAEERSLIEARLWTAIDSLPEKCREVFLLSKRDGLKYKEIGDKLNISAKTVENQVAKAMRIIKEGAIKIYYFFFG</sequence>
<dbReference type="GO" id="GO:0006352">
    <property type="term" value="P:DNA-templated transcription initiation"/>
    <property type="evidence" value="ECO:0007669"/>
    <property type="project" value="InterPro"/>
</dbReference>
<name>A0A7J4XI65_9BACE</name>
<dbReference type="NCBIfam" id="TIGR02937">
    <property type="entry name" value="sigma70-ECF"/>
    <property type="match status" value="1"/>
</dbReference>
<dbReference type="PANTHER" id="PTHR43133:SF46">
    <property type="entry name" value="RNA POLYMERASE SIGMA-70 FACTOR ECF SUBFAMILY"/>
    <property type="match status" value="1"/>
</dbReference>
<comment type="similarity">
    <text evidence="1">Belongs to the sigma-70 factor family. ECF subfamily.</text>
</comment>
<dbReference type="GO" id="GO:0003677">
    <property type="term" value="F:DNA binding"/>
    <property type="evidence" value="ECO:0007669"/>
    <property type="project" value="InterPro"/>
</dbReference>
<dbReference type="InterPro" id="IPR014284">
    <property type="entry name" value="RNA_pol_sigma-70_dom"/>
</dbReference>
<dbReference type="Proteomes" id="UP000422221">
    <property type="component" value="Unassembled WGS sequence"/>
</dbReference>
<feature type="domain" description="RNA polymerase sigma-70 region 2" evidence="5">
    <location>
        <begin position="12"/>
        <end position="76"/>
    </location>
</feature>
<evidence type="ECO:0000259" key="6">
    <source>
        <dbReference type="Pfam" id="PF08281"/>
    </source>
</evidence>
<evidence type="ECO:0000313" key="8">
    <source>
        <dbReference type="Proteomes" id="UP000422221"/>
    </source>
</evidence>
<dbReference type="GO" id="GO:0016987">
    <property type="term" value="F:sigma factor activity"/>
    <property type="evidence" value="ECO:0007669"/>
    <property type="project" value="UniProtKB-KW"/>
</dbReference>
<evidence type="ECO:0000256" key="2">
    <source>
        <dbReference type="ARBA" id="ARBA00023015"/>
    </source>
</evidence>
<dbReference type="SUPFAM" id="SSF88659">
    <property type="entry name" value="Sigma3 and sigma4 domains of RNA polymerase sigma factors"/>
    <property type="match status" value="1"/>
</dbReference>
<keyword evidence="2" id="KW-0805">Transcription regulation</keyword>
<dbReference type="InterPro" id="IPR036388">
    <property type="entry name" value="WH-like_DNA-bd_sf"/>
</dbReference>
<dbReference type="Gene3D" id="1.10.1740.10">
    <property type="match status" value="1"/>
</dbReference>
<dbReference type="InterPro" id="IPR013324">
    <property type="entry name" value="RNA_pol_sigma_r3/r4-like"/>
</dbReference>
<evidence type="ECO:0000313" key="7">
    <source>
        <dbReference type="EMBL" id="KAA3764545.1"/>
    </source>
</evidence>
<evidence type="ECO:0000256" key="3">
    <source>
        <dbReference type="ARBA" id="ARBA00023082"/>
    </source>
</evidence>
<proteinExistence type="inferred from homology"/>
<dbReference type="Pfam" id="PF08281">
    <property type="entry name" value="Sigma70_r4_2"/>
    <property type="match status" value="1"/>
</dbReference>
<dbReference type="SUPFAM" id="SSF88946">
    <property type="entry name" value="Sigma2 domain of RNA polymerase sigma factors"/>
    <property type="match status" value="1"/>
</dbReference>
<dbReference type="CDD" id="cd06171">
    <property type="entry name" value="Sigma70_r4"/>
    <property type="match status" value="1"/>
</dbReference>
<reference evidence="7 8" key="1">
    <citation type="journal article" date="2019" name="Nat. Med.">
        <title>A library of human gut bacterial isolates paired with longitudinal multiomics data enables mechanistic microbiome research.</title>
        <authorList>
            <person name="Poyet M."/>
            <person name="Groussin M."/>
            <person name="Gibbons S.M."/>
            <person name="Avila-Pacheco J."/>
            <person name="Jiang X."/>
            <person name="Kearney S.M."/>
            <person name="Perrotta A.R."/>
            <person name="Berdy B."/>
            <person name="Zhao S."/>
            <person name="Lieberman T.D."/>
            <person name="Swanson P.K."/>
            <person name="Smith M."/>
            <person name="Roesemann S."/>
            <person name="Alexander J.E."/>
            <person name="Rich S.A."/>
            <person name="Livny J."/>
            <person name="Vlamakis H."/>
            <person name="Clish C."/>
            <person name="Bullock K."/>
            <person name="Deik A."/>
            <person name="Scott J."/>
            <person name="Pierce K.A."/>
            <person name="Xavier R.J."/>
            <person name="Alm E.J."/>
        </authorList>
    </citation>
    <scope>NUCLEOTIDE SEQUENCE [LARGE SCALE GENOMIC DNA]</scope>
    <source>
        <strain evidence="7 8">BIOML-A10</strain>
    </source>
</reference>
<dbReference type="PANTHER" id="PTHR43133">
    <property type="entry name" value="RNA POLYMERASE ECF-TYPE SIGMA FACTO"/>
    <property type="match status" value="1"/>
</dbReference>
<dbReference type="NCBIfam" id="TIGR02985">
    <property type="entry name" value="Sig70_bacteroi1"/>
    <property type="match status" value="1"/>
</dbReference>
<dbReference type="InterPro" id="IPR014327">
    <property type="entry name" value="RNA_pol_sigma70_bacteroid"/>
</dbReference>
<evidence type="ECO:0000256" key="1">
    <source>
        <dbReference type="ARBA" id="ARBA00010641"/>
    </source>
</evidence>
<organism evidence="7 8">
    <name type="scientific">Bacteroides salyersiae</name>
    <dbReference type="NCBI Taxonomy" id="291644"/>
    <lineage>
        <taxon>Bacteria</taxon>
        <taxon>Pseudomonadati</taxon>
        <taxon>Bacteroidota</taxon>
        <taxon>Bacteroidia</taxon>
        <taxon>Bacteroidales</taxon>
        <taxon>Bacteroidaceae</taxon>
        <taxon>Bacteroides</taxon>
    </lineage>
</organism>
<gene>
    <name evidence="7" type="ORF">F3F73_11840</name>
</gene>
<evidence type="ECO:0000259" key="5">
    <source>
        <dbReference type="Pfam" id="PF04542"/>
    </source>
</evidence>
<keyword evidence="3" id="KW-0731">Sigma factor</keyword>
<dbReference type="AlphaFoldDB" id="A0A7J4XI65"/>
<evidence type="ECO:0000256" key="4">
    <source>
        <dbReference type="ARBA" id="ARBA00023163"/>
    </source>
</evidence>
<comment type="caution">
    <text evidence="7">The sequence shown here is derived from an EMBL/GenBank/DDBJ whole genome shotgun (WGS) entry which is preliminary data.</text>
</comment>
<dbReference type="InterPro" id="IPR013325">
    <property type="entry name" value="RNA_pol_sigma_r2"/>
</dbReference>
<dbReference type="InterPro" id="IPR013249">
    <property type="entry name" value="RNA_pol_sigma70_r4_t2"/>
</dbReference>
<protein>
    <submittedName>
        <fullName evidence="7">RNA polymerase sigma-70 factor</fullName>
    </submittedName>
</protein>